<gene>
    <name evidence="9" type="ORF">MNBD_IGNAVI01-2310</name>
</gene>
<dbReference type="InterPro" id="IPR003661">
    <property type="entry name" value="HisK_dim/P_dom"/>
</dbReference>
<dbReference type="GO" id="GO:0005524">
    <property type="term" value="F:ATP binding"/>
    <property type="evidence" value="ECO:0007669"/>
    <property type="project" value="UniProtKB-KW"/>
</dbReference>
<dbReference type="InterPro" id="IPR004358">
    <property type="entry name" value="Sig_transdc_His_kin-like_C"/>
</dbReference>
<evidence type="ECO:0000256" key="1">
    <source>
        <dbReference type="ARBA" id="ARBA00022553"/>
    </source>
</evidence>
<dbReference type="SMART" id="SM00387">
    <property type="entry name" value="HATPase_c"/>
    <property type="match status" value="1"/>
</dbReference>
<protein>
    <recommendedName>
        <fullName evidence="8">Histidine kinase domain-containing protein</fullName>
    </recommendedName>
</protein>
<dbReference type="InterPro" id="IPR036890">
    <property type="entry name" value="HATPase_C_sf"/>
</dbReference>
<accession>A0A3B1C7A3</accession>
<keyword evidence="2" id="KW-0808">Transferase</keyword>
<proteinExistence type="predicted"/>
<keyword evidence="7" id="KW-0812">Transmembrane</keyword>
<evidence type="ECO:0000256" key="6">
    <source>
        <dbReference type="ARBA" id="ARBA00023012"/>
    </source>
</evidence>
<organism evidence="9">
    <name type="scientific">hydrothermal vent metagenome</name>
    <dbReference type="NCBI Taxonomy" id="652676"/>
    <lineage>
        <taxon>unclassified sequences</taxon>
        <taxon>metagenomes</taxon>
        <taxon>ecological metagenomes</taxon>
    </lineage>
</organism>
<dbReference type="InterPro" id="IPR036097">
    <property type="entry name" value="HisK_dim/P_sf"/>
</dbReference>
<evidence type="ECO:0000256" key="5">
    <source>
        <dbReference type="ARBA" id="ARBA00022840"/>
    </source>
</evidence>
<feature type="transmembrane region" description="Helical" evidence="7">
    <location>
        <begin position="12"/>
        <end position="32"/>
    </location>
</feature>
<dbReference type="PANTHER" id="PTHR43065">
    <property type="entry name" value="SENSOR HISTIDINE KINASE"/>
    <property type="match status" value="1"/>
</dbReference>
<dbReference type="EMBL" id="UOGD01000322">
    <property type="protein sequence ID" value="VAX26079.1"/>
    <property type="molecule type" value="Genomic_DNA"/>
</dbReference>
<keyword evidence="3" id="KW-0547">Nucleotide-binding</keyword>
<dbReference type="SMART" id="SM00388">
    <property type="entry name" value="HisKA"/>
    <property type="match status" value="1"/>
</dbReference>
<dbReference type="GO" id="GO:0000155">
    <property type="term" value="F:phosphorelay sensor kinase activity"/>
    <property type="evidence" value="ECO:0007669"/>
    <property type="project" value="InterPro"/>
</dbReference>
<evidence type="ECO:0000313" key="9">
    <source>
        <dbReference type="EMBL" id="VAX26079.1"/>
    </source>
</evidence>
<dbReference type="AlphaFoldDB" id="A0A3B1C7A3"/>
<keyword evidence="5" id="KW-0067">ATP-binding</keyword>
<feature type="transmembrane region" description="Helical" evidence="7">
    <location>
        <begin position="455"/>
        <end position="473"/>
    </location>
</feature>
<keyword evidence="6" id="KW-0902">Two-component regulatory system</keyword>
<evidence type="ECO:0000259" key="8">
    <source>
        <dbReference type="PROSITE" id="PS50109"/>
    </source>
</evidence>
<reference evidence="9" key="1">
    <citation type="submission" date="2018-06" db="EMBL/GenBank/DDBJ databases">
        <authorList>
            <person name="Zhirakovskaya E."/>
        </authorList>
    </citation>
    <scope>NUCLEOTIDE SEQUENCE</scope>
</reference>
<dbReference type="Gene3D" id="3.30.565.10">
    <property type="entry name" value="Histidine kinase-like ATPase, C-terminal domain"/>
    <property type="match status" value="1"/>
</dbReference>
<dbReference type="SUPFAM" id="SSF55874">
    <property type="entry name" value="ATPase domain of HSP90 chaperone/DNA topoisomerase II/histidine kinase"/>
    <property type="match status" value="1"/>
</dbReference>
<dbReference type="CDD" id="cd00082">
    <property type="entry name" value="HisKA"/>
    <property type="match status" value="1"/>
</dbReference>
<sequence length="841" mass="98086">MSIPLKIKKEKYLYYIFAVISLTVTIILYMLVKDQFLPLSMEMVESTDTGDQQYQIIYHDFEGNGISEKIVLSRKDDRNLSTLSLQNEREAFSEFNFRIDHQLKNESLFFYDIDHDLRDDIFMFYQNKDSVFLDIIEYKDNYPRSTYFIISKPDSVESEIWDISIFPMGVRTKENEDHLYFYICGWYSKYPRNVCDYNLSTKKIDNVFVTNAAIQKAQFFDINKNGIDEIIISTYSASNISSKKKYNDQKSYLFVLDLNLDLLFDPIVNNSIFVSTHVAPMIIDHNNYLFLLQPKHGKQNQIRAEIIDKEGKIKYSKNYTAMHLSNPIAYNLNNENSDLFYVLDDHLYKVGYNLNEIKKAEVADQMLILKILYLNRMQKEVIFTYKSSNPYYLFLYSLDLKKLAEMNLPNSLAFSDTRNLITEKLTRDKSRYLFQLNGNKKNYLISIEENPHAQFLYLYLFLLFLVIFVFISGGHQVSKRISLYFQYFLHSLRDTPIGVLVVTGSGKIIYKNFRLHQILNIDDSDNKKADYKNLLNPYKELIEIINSAIGSNQKVDQEFTIRKGDETINGEIRVTPFISFYGLTYAFLIEISDFSKMILSDRMKSWSSTAQKIAHDIKTPLSTIQLNLKAIQRRMEKGNVPNQDVYNDDISRIRNELERIKTLSKNFLKFANLDKPDCKKVNIRKLIKDSFIPFDSYTKEKVQVEFNFESSAKYVWADPNQLEQLFHILIENSIDSMKGEGTIRVSCCLVQELQLENGRWIEVEFSDNGSGISQENLSKVFEPYFTTKVDGTGFGLALAHKIVKDHNGKINIYSKENMGTTFRILLPAAEDELDNNRTSAK</sequence>
<dbReference type="PRINTS" id="PR00344">
    <property type="entry name" value="BCTRLSENSOR"/>
</dbReference>
<keyword evidence="7" id="KW-0472">Membrane</keyword>
<evidence type="ECO:0000256" key="4">
    <source>
        <dbReference type="ARBA" id="ARBA00022777"/>
    </source>
</evidence>
<dbReference type="InterPro" id="IPR005467">
    <property type="entry name" value="His_kinase_dom"/>
</dbReference>
<dbReference type="SUPFAM" id="SSF47384">
    <property type="entry name" value="Homodimeric domain of signal transducing histidine kinase"/>
    <property type="match status" value="1"/>
</dbReference>
<dbReference type="Pfam" id="PF00512">
    <property type="entry name" value="HisKA"/>
    <property type="match status" value="1"/>
</dbReference>
<dbReference type="InterPro" id="IPR003594">
    <property type="entry name" value="HATPase_dom"/>
</dbReference>
<keyword evidence="1" id="KW-0597">Phosphoprotein</keyword>
<keyword evidence="7" id="KW-1133">Transmembrane helix</keyword>
<dbReference type="PROSITE" id="PS50109">
    <property type="entry name" value="HIS_KIN"/>
    <property type="match status" value="1"/>
</dbReference>
<name>A0A3B1C7A3_9ZZZZ</name>
<keyword evidence="4" id="KW-0418">Kinase</keyword>
<dbReference type="Pfam" id="PF02518">
    <property type="entry name" value="HATPase_c"/>
    <property type="match status" value="1"/>
</dbReference>
<dbReference type="SUPFAM" id="SSF69318">
    <property type="entry name" value="Integrin alpha N-terminal domain"/>
    <property type="match status" value="1"/>
</dbReference>
<evidence type="ECO:0000256" key="2">
    <source>
        <dbReference type="ARBA" id="ARBA00022679"/>
    </source>
</evidence>
<evidence type="ECO:0000256" key="7">
    <source>
        <dbReference type="SAM" id="Phobius"/>
    </source>
</evidence>
<feature type="domain" description="Histidine kinase" evidence="8">
    <location>
        <begin position="612"/>
        <end position="830"/>
    </location>
</feature>
<evidence type="ECO:0000256" key="3">
    <source>
        <dbReference type="ARBA" id="ARBA00022741"/>
    </source>
</evidence>
<dbReference type="Gene3D" id="1.10.287.130">
    <property type="match status" value="1"/>
</dbReference>
<dbReference type="PANTHER" id="PTHR43065:SF46">
    <property type="entry name" value="C4-DICARBOXYLATE TRANSPORT SENSOR PROTEIN DCTB"/>
    <property type="match status" value="1"/>
</dbReference>
<dbReference type="InterPro" id="IPR028994">
    <property type="entry name" value="Integrin_alpha_N"/>
</dbReference>